<organism evidence="1">
    <name type="scientific">viral metagenome</name>
    <dbReference type="NCBI Taxonomy" id="1070528"/>
    <lineage>
        <taxon>unclassified sequences</taxon>
        <taxon>metagenomes</taxon>
        <taxon>organismal metagenomes</taxon>
    </lineage>
</organism>
<dbReference type="AlphaFoldDB" id="A0A6M3XZ99"/>
<evidence type="ECO:0000313" key="1">
    <source>
        <dbReference type="EMBL" id="QJI01586.1"/>
    </source>
</evidence>
<gene>
    <name evidence="1" type="ORF">TM448B02660_0007</name>
</gene>
<dbReference type="EMBL" id="MT144934">
    <property type="protein sequence ID" value="QJI01586.1"/>
    <property type="molecule type" value="Genomic_DNA"/>
</dbReference>
<reference evidence="1" key="1">
    <citation type="submission" date="2020-03" db="EMBL/GenBank/DDBJ databases">
        <title>The deep terrestrial virosphere.</title>
        <authorList>
            <person name="Holmfeldt K."/>
            <person name="Nilsson E."/>
            <person name="Simone D."/>
            <person name="Lopez-Fernandez M."/>
            <person name="Wu X."/>
            <person name="de Brujin I."/>
            <person name="Lundin D."/>
            <person name="Andersson A."/>
            <person name="Bertilsson S."/>
            <person name="Dopson M."/>
        </authorList>
    </citation>
    <scope>NUCLEOTIDE SEQUENCE</scope>
    <source>
        <strain evidence="1">TM448B02660</strain>
    </source>
</reference>
<accession>A0A6M3XZ99</accession>
<protein>
    <submittedName>
        <fullName evidence="1">Uncharacterized protein</fullName>
    </submittedName>
</protein>
<name>A0A6M3XZ99_9ZZZZ</name>
<proteinExistence type="predicted"/>
<sequence>MGGLMPNPEIEKKILEVIVLIRAFLSDGKVGNIQVNMFKGGISSVNVNQTMKLGE</sequence>